<evidence type="ECO:0000313" key="1">
    <source>
        <dbReference type="EMBL" id="KAF4621966.1"/>
    </source>
</evidence>
<evidence type="ECO:0000313" key="2">
    <source>
        <dbReference type="Proteomes" id="UP000566819"/>
    </source>
</evidence>
<sequence length="448" mass="51848">MEPQEYSLDLSNVCLDLNDNDEYSEFMDSYTSHDFPFLTSITNNSHNTLEISSNADSLNSLDDSTSWVFDPQYQDLEPDSDRRANSFPSTSTVFDQTLNQIQDHEPKDLCSTTKRNNKPGRGFTEYVFRTEFKSTRTPRKGSFIPKRRGPLAPKTREVAKEIRSIGACWRCKILKTSVRLYFTLTAAHLSMSTRLEQFELERSSMQENALTRSSGQICAMYIYLFTAARKKELTDAGDMIVPAPRTSLLLPENSQIMVFAVKDLDEIFRGIEEFREACCIPRREGTSDLFELLRCAMVYQEITSETDLIRHAMHCLRACLRIRHSQEHRQSPHTVHPNDSTLKIQEYREIRDSVRFYLRKLQCTMFVRGEFTLRPISDLCYLAPLLKNLICERTVMAVSHRERDRDQFTGPASFRNPRLAGIQVENPRPCTAMTRKANYGIFHNHLVR</sequence>
<dbReference type="EMBL" id="JAAMPI010001882">
    <property type="protein sequence ID" value="KAF4621966.1"/>
    <property type="molecule type" value="Genomic_DNA"/>
</dbReference>
<accession>A0A8H4R4B9</accession>
<proteinExistence type="predicted"/>
<protein>
    <submittedName>
        <fullName evidence="1">Uncharacterized protein</fullName>
    </submittedName>
</protein>
<gene>
    <name evidence="1" type="ORF">G7Y89_g14379</name>
</gene>
<dbReference type="InterPro" id="IPR052973">
    <property type="entry name" value="Fungal_sec-metab_reg_TF"/>
</dbReference>
<comment type="caution">
    <text evidence="1">The sequence shown here is derived from an EMBL/GenBank/DDBJ whole genome shotgun (WGS) entry which is preliminary data.</text>
</comment>
<name>A0A8H4R4B9_9HELO</name>
<reference evidence="1 2" key="1">
    <citation type="submission" date="2020-03" db="EMBL/GenBank/DDBJ databases">
        <title>Draft Genome Sequence of Cudoniella acicularis.</title>
        <authorList>
            <person name="Buettner E."/>
            <person name="Kellner H."/>
        </authorList>
    </citation>
    <scope>NUCLEOTIDE SEQUENCE [LARGE SCALE GENOMIC DNA]</scope>
    <source>
        <strain evidence="1 2">DSM 108380</strain>
    </source>
</reference>
<organism evidence="1 2">
    <name type="scientific">Cudoniella acicularis</name>
    <dbReference type="NCBI Taxonomy" id="354080"/>
    <lineage>
        <taxon>Eukaryota</taxon>
        <taxon>Fungi</taxon>
        <taxon>Dikarya</taxon>
        <taxon>Ascomycota</taxon>
        <taxon>Pezizomycotina</taxon>
        <taxon>Leotiomycetes</taxon>
        <taxon>Helotiales</taxon>
        <taxon>Tricladiaceae</taxon>
        <taxon>Cudoniella</taxon>
    </lineage>
</organism>
<keyword evidence="2" id="KW-1185">Reference proteome</keyword>
<dbReference type="AlphaFoldDB" id="A0A8H4R4B9"/>
<dbReference type="PANTHER" id="PTHR35392">
    <property type="entry name" value="ZN(II)2CYS6 TRANSCRIPTION FACTOR (EUROFUNG)-RELATED-RELATED"/>
    <property type="match status" value="1"/>
</dbReference>
<dbReference type="Proteomes" id="UP000566819">
    <property type="component" value="Unassembled WGS sequence"/>
</dbReference>